<evidence type="ECO:0000313" key="2">
    <source>
        <dbReference type="Proteomes" id="UP001626550"/>
    </source>
</evidence>
<keyword evidence="2" id="KW-1185">Reference proteome</keyword>
<dbReference type="Proteomes" id="UP001626550">
    <property type="component" value="Unassembled WGS sequence"/>
</dbReference>
<dbReference type="AlphaFoldDB" id="A0ABD2PKT8"/>
<sequence length="309" mass="34312">MWARAVKWFASYHCLTNKQSFEALALSLTCIPQSNDRRDVIEAIVREAETAERPFDSLLDNVVATQRKLAEKDLLVILEGIKKSDEPPSVKYRRLAAVAADETQQLSLWKSMLGPLQQHLMSMYLDLKPDALIDEVLKRADDLVAIERATVGPSNSVASRHCCSISIGETLQGTAAGPSVLAASQQCYPTSDINLLGMDFLSHFSLSIDPAKGILRSPIGKIKLKCKLVKHVPGFFSVTKSVAPHADAHNVDQRLAMIIAPYSRLFCDAERLSHVFSKKRETDVEHCIEVMDKPCHARLRRLQGPKLEA</sequence>
<accession>A0ABD2PKT8</accession>
<name>A0ABD2PKT8_9PLAT</name>
<gene>
    <name evidence="1" type="ORF">Ciccas_014500</name>
</gene>
<feature type="non-terminal residue" evidence="1">
    <location>
        <position position="309"/>
    </location>
</feature>
<protein>
    <submittedName>
        <fullName evidence="1">Uncharacterized protein</fullName>
    </submittedName>
</protein>
<dbReference type="EMBL" id="JBJKFK010008708">
    <property type="protein sequence ID" value="KAL3307001.1"/>
    <property type="molecule type" value="Genomic_DNA"/>
</dbReference>
<evidence type="ECO:0000313" key="1">
    <source>
        <dbReference type="EMBL" id="KAL3307001.1"/>
    </source>
</evidence>
<comment type="caution">
    <text evidence="1">The sequence shown here is derived from an EMBL/GenBank/DDBJ whole genome shotgun (WGS) entry which is preliminary data.</text>
</comment>
<reference evidence="1 2" key="1">
    <citation type="submission" date="2024-11" db="EMBL/GenBank/DDBJ databases">
        <title>Adaptive evolution of stress response genes in parasites aligns with host niche diversity.</title>
        <authorList>
            <person name="Hahn C."/>
            <person name="Resl P."/>
        </authorList>
    </citation>
    <scope>NUCLEOTIDE SEQUENCE [LARGE SCALE GENOMIC DNA]</scope>
    <source>
        <strain evidence="1">EGGRZ-B1_66</strain>
        <tissue evidence="1">Body</tissue>
    </source>
</reference>
<organism evidence="1 2">
    <name type="scientific">Cichlidogyrus casuarinus</name>
    <dbReference type="NCBI Taxonomy" id="1844966"/>
    <lineage>
        <taxon>Eukaryota</taxon>
        <taxon>Metazoa</taxon>
        <taxon>Spiralia</taxon>
        <taxon>Lophotrochozoa</taxon>
        <taxon>Platyhelminthes</taxon>
        <taxon>Monogenea</taxon>
        <taxon>Monopisthocotylea</taxon>
        <taxon>Dactylogyridea</taxon>
        <taxon>Ancyrocephalidae</taxon>
        <taxon>Cichlidogyrus</taxon>
    </lineage>
</organism>
<proteinExistence type="predicted"/>